<dbReference type="EMBL" id="LGUT01002878">
    <property type="protein sequence ID" value="KOG86369.1"/>
    <property type="molecule type" value="Genomic_DNA"/>
</dbReference>
<feature type="domain" description="Condensation" evidence="1">
    <location>
        <begin position="7"/>
        <end position="280"/>
    </location>
</feature>
<dbReference type="PANTHER" id="PTHR45527:SF1">
    <property type="entry name" value="FATTY ACID SYNTHASE"/>
    <property type="match status" value="1"/>
</dbReference>
<organism evidence="2 3">
    <name type="scientific">Streptomyces varsoviensis</name>
    <dbReference type="NCBI Taxonomy" id="67373"/>
    <lineage>
        <taxon>Bacteria</taxon>
        <taxon>Bacillati</taxon>
        <taxon>Actinomycetota</taxon>
        <taxon>Actinomycetes</taxon>
        <taxon>Kitasatosporales</taxon>
        <taxon>Streptomycetaceae</taxon>
        <taxon>Streptomyces</taxon>
    </lineage>
</organism>
<dbReference type="Pfam" id="PF00668">
    <property type="entry name" value="Condensation"/>
    <property type="match status" value="1"/>
</dbReference>
<proteinExistence type="predicted"/>
<name>A0ABR5IYY1_9ACTN</name>
<evidence type="ECO:0000313" key="3">
    <source>
        <dbReference type="Proteomes" id="UP000037020"/>
    </source>
</evidence>
<dbReference type="PANTHER" id="PTHR45527">
    <property type="entry name" value="NONRIBOSOMAL PEPTIDE SYNTHETASE"/>
    <property type="match status" value="1"/>
</dbReference>
<dbReference type="InterPro" id="IPR001242">
    <property type="entry name" value="Condensation_dom"/>
</dbReference>
<gene>
    <name evidence="2" type="ORF">ADK38_31455</name>
</gene>
<protein>
    <recommendedName>
        <fullName evidence="1">Condensation domain-containing protein</fullName>
    </recommendedName>
</protein>
<dbReference type="Gene3D" id="3.30.559.10">
    <property type="entry name" value="Chloramphenicol acetyltransferase-like domain"/>
    <property type="match status" value="1"/>
</dbReference>
<sequence length="287" mass="31097">MRIARRAVSAAQHGVWVAQELAPGSPLYNCGVTFDIRGRLDHPALRRAVRRALTETEALRARFTADGDDLRQTIAPAPDEPLRTIAVSGAADPAAAAAAWIDDDMAAGVDLRSDEPLYAHVLFALAPDHHRLYVRFHHIALDGYGQTRYLDRLCELYTESAAGREPAPAPFHTLADLLDEEAAYRDSARHTRDRDYWLAAFADRPEPANLAGRTAPASPTALRRTVTLPAPRLAALLDAVPELSGRWPLLVIAATAAYTHRVTAAQDVVLGLPTTARMTKAALATPA</sequence>
<evidence type="ECO:0000313" key="2">
    <source>
        <dbReference type="EMBL" id="KOG86369.1"/>
    </source>
</evidence>
<evidence type="ECO:0000259" key="1">
    <source>
        <dbReference type="Pfam" id="PF00668"/>
    </source>
</evidence>
<accession>A0ABR5IYY1</accession>
<dbReference type="Gene3D" id="3.30.559.30">
    <property type="entry name" value="Nonribosomal peptide synthetase, condensation domain"/>
    <property type="match status" value="1"/>
</dbReference>
<comment type="caution">
    <text evidence="2">The sequence shown here is derived from an EMBL/GenBank/DDBJ whole genome shotgun (WGS) entry which is preliminary data.</text>
</comment>
<dbReference type="Proteomes" id="UP000037020">
    <property type="component" value="Unassembled WGS sequence"/>
</dbReference>
<keyword evidence="3" id="KW-1185">Reference proteome</keyword>
<dbReference type="InterPro" id="IPR023213">
    <property type="entry name" value="CAT-like_dom_sf"/>
</dbReference>
<dbReference type="SUPFAM" id="SSF52777">
    <property type="entry name" value="CoA-dependent acyltransferases"/>
    <property type="match status" value="2"/>
</dbReference>
<reference evidence="2 3" key="1">
    <citation type="submission" date="2015-07" db="EMBL/GenBank/DDBJ databases">
        <authorList>
            <person name="Ju K.-S."/>
            <person name="Doroghazi J.R."/>
            <person name="Metcalf W.W."/>
        </authorList>
    </citation>
    <scope>NUCLEOTIDE SEQUENCE [LARGE SCALE GENOMIC DNA]</scope>
    <source>
        <strain evidence="2 3">NRRL B-3589</strain>
    </source>
</reference>
<feature type="non-terminal residue" evidence="2">
    <location>
        <position position="287"/>
    </location>
</feature>